<dbReference type="EMBL" id="CP118734">
    <property type="protein sequence ID" value="WNY50000.1"/>
    <property type="molecule type" value="Genomic_DNA"/>
</dbReference>
<dbReference type="RefSeq" id="WP_248054251.1">
    <property type="nucleotide sequence ID" value="NZ_CP118734.1"/>
</dbReference>
<organism evidence="2 3">
    <name type="scientific">Streptococcus iners subsp. hyiners</name>
    <dbReference type="NCBI Taxonomy" id="3028083"/>
    <lineage>
        <taxon>Bacteria</taxon>
        <taxon>Bacillati</taxon>
        <taxon>Bacillota</taxon>
        <taxon>Bacilli</taxon>
        <taxon>Lactobacillales</taxon>
        <taxon>Streptococcaceae</taxon>
        <taxon>Streptococcus</taxon>
        <taxon>Streptococcus iners</taxon>
    </lineage>
</organism>
<proteinExistence type="predicted"/>
<evidence type="ECO:0000313" key="3">
    <source>
        <dbReference type="Proteomes" id="UP001301526"/>
    </source>
</evidence>
<feature type="transmembrane region" description="Helical" evidence="1">
    <location>
        <begin position="41"/>
        <end position="59"/>
    </location>
</feature>
<sequence length="309" mass="35643">MFKFLINVLSFSLTDMIRILTFYITVWGVATTIFDFKEFKFYYLIFIVSLFIVLITLLIKNFFKLKSKKLHFDFNSTRKFSILLGDYLENMQYISDKKVNAEQNTLFVVGLDQSGLLENASNGSVLSDLLKLLEQEGINRSDLQNQLNECVKSQLNIDLNDSTQKLALGDIVLVKFKASLKFRTSNILPILFVVNSFKTAEGLKYNDLDNIKGIDSRKIIIDIYSKFHELKQFDRLFLGAIGTNKLKFPYSILINEVITGFAFAVANNFEIKQVYFSIREIDMENQFLDRGNLINQATSLLKYYSNNIS</sequence>
<keyword evidence="1" id="KW-0812">Transmembrane</keyword>
<evidence type="ECO:0000256" key="1">
    <source>
        <dbReference type="SAM" id="Phobius"/>
    </source>
</evidence>
<reference evidence="2 3" key="1">
    <citation type="submission" date="2023-02" db="EMBL/GenBank/DDBJ databases">
        <title>Streptococcus sp. Genome Sequencing and Assembly.</title>
        <authorList>
            <person name="Shore S.M."/>
            <person name="Nicholson T.L."/>
        </authorList>
    </citation>
    <scope>NUCLEOTIDE SEQUENCE [LARGE SCALE GENOMIC DNA]</scope>
    <source>
        <strain evidence="2 3">29892</strain>
    </source>
</reference>
<keyword evidence="1" id="KW-1133">Transmembrane helix</keyword>
<protein>
    <submittedName>
        <fullName evidence="2">Uncharacterized protein</fullName>
    </submittedName>
</protein>
<feature type="transmembrane region" description="Helical" evidence="1">
    <location>
        <begin position="7"/>
        <end position="29"/>
    </location>
</feature>
<evidence type="ECO:0000313" key="2">
    <source>
        <dbReference type="EMBL" id="WNY50000.1"/>
    </source>
</evidence>
<keyword evidence="1" id="KW-0472">Membrane</keyword>
<accession>A0AA97A3T9</accession>
<dbReference type="Proteomes" id="UP001301526">
    <property type="component" value="Chromosome"/>
</dbReference>
<name>A0AA97A3T9_9STRE</name>
<keyword evidence="3" id="KW-1185">Reference proteome</keyword>
<dbReference type="AlphaFoldDB" id="A0AA97A3T9"/>
<gene>
    <name evidence="2" type="ORF">PW220_04995</name>
</gene>